<name>A0A512B1C4_9BACT</name>
<dbReference type="InterPro" id="IPR008620">
    <property type="entry name" value="FixH"/>
</dbReference>
<gene>
    <name evidence="1" type="ORF">AAE02nite_34190</name>
</gene>
<evidence type="ECO:0000313" key="2">
    <source>
        <dbReference type="Proteomes" id="UP000321532"/>
    </source>
</evidence>
<proteinExistence type="predicted"/>
<comment type="caution">
    <text evidence="1">The sequence shown here is derived from an EMBL/GenBank/DDBJ whole genome shotgun (WGS) entry which is preliminary data.</text>
</comment>
<accession>A0A512B1C4</accession>
<keyword evidence="2" id="KW-1185">Reference proteome</keyword>
<dbReference type="Pfam" id="PF05751">
    <property type="entry name" value="FixH"/>
    <property type="match status" value="1"/>
</dbReference>
<organism evidence="1 2">
    <name type="scientific">Adhaeribacter aerolatus</name>
    <dbReference type="NCBI Taxonomy" id="670289"/>
    <lineage>
        <taxon>Bacteria</taxon>
        <taxon>Pseudomonadati</taxon>
        <taxon>Bacteroidota</taxon>
        <taxon>Cytophagia</taxon>
        <taxon>Cytophagales</taxon>
        <taxon>Hymenobacteraceae</taxon>
        <taxon>Adhaeribacter</taxon>
    </lineage>
</organism>
<sequence>MSYIIFFVTQAMRSEVNLVSKDYYQQELDYQNHIEVMNRTAAQNQEVSVAAPAGTNQVILHIPAAAGEKISGTISFFRPSDGSQDFEVPVNLNESQNQILNTEKLAKGLWRVKISYNRGNQNYYNETRITLK</sequence>
<dbReference type="AlphaFoldDB" id="A0A512B1C4"/>
<evidence type="ECO:0000313" key="1">
    <source>
        <dbReference type="EMBL" id="GEO05755.1"/>
    </source>
</evidence>
<dbReference type="Proteomes" id="UP000321532">
    <property type="component" value="Unassembled WGS sequence"/>
</dbReference>
<evidence type="ECO:0008006" key="3">
    <source>
        <dbReference type="Google" id="ProtNLM"/>
    </source>
</evidence>
<protein>
    <recommendedName>
        <fullName evidence="3">Nitrogen fixation protein FixH</fullName>
    </recommendedName>
</protein>
<dbReference type="EMBL" id="BJYS01000027">
    <property type="protein sequence ID" value="GEO05755.1"/>
    <property type="molecule type" value="Genomic_DNA"/>
</dbReference>
<reference evidence="1 2" key="1">
    <citation type="submission" date="2019-07" db="EMBL/GenBank/DDBJ databases">
        <title>Whole genome shotgun sequence of Adhaeribacter aerolatus NBRC 106133.</title>
        <authorList>
            <person name="Hosoyama A."/>
            <person name="Uohara A."/>
            <person name="Ohji S."/>
            <person name="Ichikawa N."/>
        </authorList>
    </citation>
    <scope>NUCLEOTIDE SEQUENCE [LARGE SCALE GENOMIC DNA]</scope>
    <source>
        <strain evidence="1 2">NBRC 106133</strain>
    </source>
</reference>